<dbReference type="Proteomes" id="UP001060085">
    <property type="component" value="Linkage Group LG04"/>
</dbReference>
<name>A0ACC0B9W3_CATRO</name>
<proteinExistence type="predicted"/>
<sequence length="258" mass="29127">MPPIYTGDDQDEEFTHSEPHFVENYGDNSKSPVPFLLWQPWRKALIIKVFRRNISYKLLVQRIKDIWKLDWDCEITDLEGYYLVRFRILLGRAVKVDPTTLSTSRGKFARIYVEVDFRQPLVPLTSVMGYLQVVEYEGLHQICFGYGEYRHRETGYSRVVRDVDAPPPVANPSPASMPVLEFSTGTSSESVPSNSMLADLCANDDKTTQVTGYSWAGGGIESYDGDSEATVGKREISPRMELGELVKPDGCLGKLGEE</sequence>
<keyword evidence="2" id="KW-1185">Reference proteome</keyword>
<evidence type="ECO:0000313" key="1">
    <source>
        <dbReference type="EMBL" id="KAI5669426.1"/>
    </source>
</evidence>
<reference evidence="2" key="1">
    <citation type="journal article" date="2023" name="Nat. Plants">
        <title>Single-cell RNA sequencing provides a high-resolution roadmap for understanding the multicellular compartmentation of specialized metabolism.</title>
        <authorList>
            <person name="Sun S."/>
            <person name="Shen X."/>
            <person name="Li Y."/>
            <person name="Li Y."/>
            <person name="Wang S."/>
            <person name="Li R."/>
            <person name="Zhang H."/>
            <person name="Shen G."/>
            <person name="Guo B."/>
            <person name="Wei J."/>
            <person name="Xu J."/>
            <person name="St-Pierre B."/>
            <person name="Chen S."/>
            <person name="Sun C."/>
        </authorList>
    </citation>
    <scope>NUCLEOTIDE SEQUENCE [LARGE SCALE GENOMIC DNA]</scope>
</reference>
<gene>
    <name evidence="1" type="ORF">M9H77_19279</name>
</gene>
<comment type="caution">
    <text evidence="1">The sequence shown here is derived from an EMBL/GenBank/DDBJ whole genome shotgun (WGS) entry which is preliminary data.</text>
</comment>
<accession>A0ACC0B9W3</accession>
<organism evidence="1 2">
    <name type="scientific">Catharanthus roseus</name>
    <name type="common">Madagascar periwinkle</name>
    <name type="synonym">Vinca rosea</name>
    <dbReference type="NCBI Taxonomy" id="4058"/>
    <lineage>
        <taxon>Eukaryota</taxon>
        <taxon>Viridiplantae</taxon>
        <taxon>Streptophyta</taxon>
        <taxon>Embryophyta</taxon>
        <taxon>Tracheophyta</taxon>
        <taxon>Spermatophyta</taxon>
        <taxon>Magnoliopsida</taxon>
        <taxon>eudicotyledons</taxon>
        <taxon>Gunneridae</taxon>
        <taxon>Pentapetalae</taxon>
        <taxon>asterids</taxon>
        <taxon>lamiids</taxon>
        <taxon>Gentianales</taxon>
        <taxon>Apocynaceae</taxon>
        <taxon>Rauvolfioideae</taxon>
        <taxon>Vinceae</taxon>
        <taxon>Catharanthinae</taxon>
        <taxon>Catharanthus</taxon>
    </lineage>
</organism>
<evidence type="ECO:0000313" key="2">
    <source>
        <dbReference type="Proteomes" id="UP001060085"/>
    </source>
</evidence>
<dbReference type="EMBL" id="CM044704">
    <property type="protein sequence ID" value="KAI5669426.1"/>
    <property type="molecule type" value="Genomic_DNA"/>
</dbReference>
<protein>
    <submittedName>
        <fullName evidence="1">Uncharacterized protein</fullName>
    </submittedName>
</protein>